<dbReference type="Proteomes" id="UP000323000">
    <property type="component" value="Chromosome 8"/>
</dbReference>
<dbReference type="EMBL" id="VAHF01000008">
    <property type="protein sequence ID" value="TXG56280.1"/>
    <property type="molecule type" value="Genomic_DNA"/>
</dbReference>
<dbReference type="PANTHER" id="PTHR47074">
    <property type="entry name" value="BNAC02G40300D PROTEIN"/>
    <property type="match status" value="1"/>
</dbReference>
<feature type="region of interest" description="Disordered" evidence="1">
    <location>
        <begin position="99"/>
        <end position="121"/>
    </location>
</feature>
<dbReference type="PANTHER" id="PTHR47074:SF11">
    <property type="entry name" value="REVERSE TRANSCRIPTASE-LIKE PROTEIN"/>
    <property type="match status" value="1"/>
</dbReference>
<dbReference type="OrthoDB" id="1906820at2759"/>
<evidence type="ECO:0000256" key="1">
    <source>
        <dbReference type="SAM" id="MobiDB-lite"/>
    </source>
</evidence>
<evidence type="ECO:0000313" key="3">
    <source>
        <dbReference type="EMBL" id="TXG56280.1"/>
    </source>
</evidence>
<dbReference type="InterPro" id="IPR002156">
    <property type="entry name" value="RNaseH_domain"/>
</dbReference>
<accession>A0A5C7HGT2</accession>
<dbReference type="AlphaFoldDB" id="A0A5C7HGT2"/>
<organism evidence="3 4">
    <name type="scientific">Acer yangbiense</name>
    <dbReference type="NCBI Taxonomy" id="1000413"/>
    <lineage>
        <taxon>Eukaryota</taxon>
        <taxon>Viridiplantae</taxon>
        <taxon>Streptophyta</taxon>
        <taxon>Embryophyta</taxon>
        <taxon>Tracheophyta</taxon>
        <taxon>Spermatophyta</taxon>
        <taxon>Magnoliopsida</taxon>
        <taxon>eudicotyledons</taxon>
        <taxon>Gunneridae</taxon>
        <taxon>Pentapetalae</taxon>
        <taxon>rosids</taxon>
        <taxon>malvids</taxon>
        <taxon>Sapindales</taxon>
        <taxon>Sapindaceae</taxon>
        <taxon>Hippocastanoideae</taxon>
        <taxon>Acereae</taxon>
        <taxon>Acer</taxon>
    </lineage>
</organism>
<evidence type="ECO:0000259" key="2">
    <source>
        <dbReference type="Pfam" id="PF13456"/>
    </source>
</evidence>
<proteinExistence type="predicted"/>
<keyword evidence="4" id="KW-1185">Reference proteome</keyword>
<sequence>MIESDAEVIVGWINSRKHLASEIGLYIDDIHGLLCQSRCVAVSFVPRLANQVAHMLARNGLSCVENMFWLEDSPPFVCSFLAVDRRGWRAVGFSVANESGLPPPHGHTNLQGGGGSSPIPTALKLKPLEEA</sequence>
<comment type="caution">
    <text evidence="3">The sequence shown here is derived from an EMBL/GenBank/DDBJ whole genome shotgun (WGS) entry which is preliminary data.</text>
</comment>
<dbReference type="InterPro" id="IPR044730">
    <property type="entry name" value="RNase_H-like_dom_plant"/>
</dbReference>
<evidence type="ECO:0000313" key="4">
    <source>
        <dbReference type="Proteomes" id="UP000323000"/>
    </source>
</evidence>
<dbReference type="InterPro" id="IPR052929">
    <property type="entry name" value="RNase_H-like_EbsB-rel"/>
</dbReference>
<dbReference type="GO" id="GO:0004523">
    <property type="term" value="F:RNA-DNA hybrid ribonuclease activity"/>
    <property type="evidence" value="ECO:0007669"/>
    <property type="project" value="InterPro"/>
</dbReference>
<dbReference type="Pfam" id="PF13456">
    <property type="entry name" value="RVT_3"/>
    <property type="match status" value="1"/>
</dbReference>
<dbReference type="GO" id="GO:0003676">
    <property type="term" value="F:nucleic acid binding"/>
    <property type="evidence" value="ECO:0007669"/>
    <property type="project" value="InterPro"/>
</dbReference>
<name>A0A5C7HGT2_9ROSI</name>
<dbReference type="CDD" id="cd06222">
    <property type="entry name" value="RNase_H_like"/>
    <property type="match status" value="1"/>
</dbReference>
<gene>
    <name evidence="3" type="ORF">EZV62_017593</name>
</gene>
<reference evidence="4" key="1">
    <citation type="journal article" date="2019" name="Gigascience">
        <title>De novo genome assembly of the endangered Acer yangbiense, a plant species with extremely small populations endemic to Yunnan Province, China.</title>
        <authorList>
            <person name="Yang J."/>
            <person name="Wariss H.M."/>
            <person name="Tao L."/>
            <person name="Zhang R."/>
            <person name="Yun Q."/>
            <person name="Hollingsworth P."/>
            <person name="Dao Z."/>
            <person name="Luo G."/>
            <person name="Guo H."/>
            <person name="Ma Y."/>
            <person name="Sun W."/>
        </authorList>
    </citation>
    <scope>NUCLEOTIDE SEQUENCE [LARGE SCALE GENOMIC DNA]</scope>
    <source>
        <strain evidence="4">cv. Malutang</strain>
    </source>
</reference>
<feature type="domain" description="RNase H type-1" evidence="2">
    <location>
        <begin position="2"/>
        <end position="59"/>
    </location>
</feature>
<protein>
    <recommendedName>
        <fullName evidence="2">RNase H type-1 domain-containing protein</fullName>
    </recommendedName>
</protein>